<evidence type="ECO:0000256" key="1">
    <source>
        <dbReference type="ARBA" id="ARBA00008857"/>
    </source>
</evidence>
<evidence type="ECO:0000256" key="5">
    <source>
        <dbReference type="PROSITE-ProRule" id="PRU01248"/>
    </source>
</evidence>
<dbReference type="InterPro" id="IPR044068">
    <property type="entry name" value="CB"/>
</dbReference>
<dbReference type="CDD" id="cd00796">
    <property type="entry name" value="INT_Rci_Hp1_C"/>
    <property type="match status" value="1"/>
</dbReference>
<dbReference type="InterPro" id="IPR013762">
    <property type="entry name" value="Integrase-like_cat_sf"/>
</dbReference>
<feature type="domain" description="Tyr recombinase" evidence="6">
    <location>
        <begin position="183"/>
        <end position="369"/>
    </location>
</feature>
<dbReference type="InterPro" id="IPR050090">
    <property type="entry name" value="Tyrosine_recombinase_XerCD"/>
</dbReference>
<dbReference type="InterPro" id="IPR002104">
    <property type="entry name" value="Integrase_catalytic"/>
</dbReference>
<gene>
    <name evidence="8" type="ORF">RJG54_00455</name>
</gene>
<dbReference type="Pfam" id="PF00589">
    <property type="entry name" value="Phage_integrase"/>
    <property type="match status" value="1"/>
</dbReference>
<evidence type="ECO:0000259" key="6">
    <source>
        <dbReference type="PROSITE" id="PS51898"/>
    </source>
</evidence>
<comment type="similarity">
    <text evidence="1">Belongs to the 'phage' integrase family.</text>
</comment>
<protein>
    <submittedName>
        <fullName evidence="8">Site-specific integrase</fullName>
    </submittedName>
</protein>
<dbReference type="PROSITE" id="PS51900">
    <property type="entry name" value="CB"/>
    <property type="match status" value="1"/>
</dbReference>
<evidence type="ECO:0000259" key="7">
    <source>
        <dbReference type="PROSITE" id="PS51900"/>
    </source>
</evidence>
<dbReference type="GO" id="GO:0006310">
    <property type="term" value="P:DNA recombination"/>
    <property type="evidence" value="ECO:0007669"/>
    <property type="project" value="UniProtKB-KW"/>
</dbReference>
<name>A0AA96CW91_9BACT</name>
<reference evidence="8" key="1">
    <citation type="submission" date="2023-09" db="EMBL/GenBank/DDBJ databases">
        <title>Arcobacter tbilisiensis sp. nov. isolated from chicken meat in Tbilisi, Georgia.</title>
        <authorList>
            <person name="Matthias R."/>
            <person name="Zautner A.E."/>
        </authorList>
    </citation>
    <scope>NUCLEOTIDE SEQUENCE</scope>
    <source>
        <strain evidence="8">LEO 107</strain>
    </source>
</reference>
<dbReference type="Gene3D" id="1.10.150.130">
    <property type="match status" value="1"/>
</dbReference>
<keyword evidence="4" id="KW-0233">DNA recombination</keyword>
<dbReference type="InterPro" id="IPR011010">
    <property type="entry name" value="DNA_brk_join_enz"/>
</dbReference>
<dbReference type="SUPFAM" id="SSF56349">
    <property type="entry name" value="DNA breaking-rejoining enzymes"/>
    <property type="match status" value="1"/>
</dbReference>
<dbReference type="AlphaFoldDB" id="A0AA96CW91"/>
<proteinExistence type="inferred from homology"/>
<dbReference type="PANTHER" id="PTHR30349:SF41">
    <property type="entry name" value="INTEGRASE_RECOMBINASE PROTEIN MJ0367-RELATED"/>
    <property type="match status" value="1"/>
</dbReference>
<evidence type="ECO:0000256" key="4">
    <source>
        <dbReference type="ARBA" id="ARBA00023172"/>
    </source>
</evidence>
<dbReference type="GO" id="GO:0015074">
    <property type="term" value="P:DNA integration"/>
    <property type="evidence" value="ECO:0007669"/>
    <property type="project" value="UniProtKB-KW"/>
</dbReference>
<accession>A0AA96CW91</accession>
<dbReference type="Gene3D" id="1.10.443.10">
    <property type="entry name" value="Intergrase catalytic core"/>
    <property type="match status" value="1"/>
</dbReference>
<dbReference type="InterPro" id="IPR010998">
    <property type="entry name" value="Integrase_recombinase_N"/>
</dbReference>
<feature type="domain" description="Core-binding (CB)" evidence="7">
    <location>
        <begin position="81"/>
        <end position="160"/>
    </location>
</feature>
<sequence>MSMIKSQKHTGVYQKLLENGDISYYYSYKDIDGKKVWKCIGKKSNGYSERDAVAQRRKALSEISSLDEPLYIQKRKQQEVIKVRVLAQKYFDEKTSMKNHRDAYLKYLNKIDPIFGNKNIYKVTVEDIKNFKESLIKEGYQPASVNYYLAQLRAIINYAIDADTIVLQENLFKKVKLLKLNNARQRILSEEEIETLFASLLHNPKAYLFVLVAICTGGRPKAIINLKRKDIDPSNNKITLMAMKNAPQYTISVHEKLQITLYGWIKRLAPEEYIFFRENPKIDKTKHISYIAMKNKIHPIMNDLFNQGLKANDRINRVSLYTLRHSFGSLLSARGANAFVIKKLMNHSSIKMTDRYIKVPDNEAKKYIDAIF</sequence>
<dbReference type="EMBL" id="CP134846">
    <property type="protein sequence ID" value="WNL16902.1"/>
    <property type="molecule type" value="Genomic_DNA"/>
</dbReference>
<evidence type="ECO:0000256" key="3">
    <source>
        <dbReference type="ARBA" id="ARBA00023125"/>
    </source>
</evidence>
<keyword evidence="2" id="KW-0229">DNA integration</keyword>
<evidence type="ECO:0000313" key="8">
    <source>
        <dbReference type="EMBL" id="WNL16902.1"/>
    </source>
</evidence>
<evidence type="ECO:0000256" key="2">
    <source>
        <dbReference type="ARBA" id="ARBA00022908"/>
    </source>
</evidence>
<dbReference type="GO" id="GO:0003677">
    <property type="term" value="F:DNA binding"/>
    <property type="evidence" value="ECO:0007669"/>
    <property type="project" value="UniProtKB-UniRule"/>
</dbReference>
<dbReference type="PROSITE" id="PS51898">
    <property type="entry name" value="TYR_RECOMBINASE"/>
    <property type="match status" value="1"/>
</dbReference>
<dbReference type="PANTHER" id="PTHR30349">
    <property type="entry name" value="PHAGE INTEGRASE-RELATED"/>
    <property type="match status" value="1"/>
</dbReference>
<organism evidence="8">
    <name type="scientific">Arcobacter sp. AZ-2023</name>
    <dbReference type="NCBI Taxonomy" id="3074453"/>
    <lineage>
        <taxon>Bacteria</taxon>
        <taxon>Pseudomonadati</taxon>
        <taxon>Campylobacterota</taxon>
        <taxon>Epsilonproteobacteria</taxon>
        <taxon>Campylobacterales</taxon>
        <taxon>Arcobacteraceae</taxon>
        <taxon>Arcobacter</taxon>
    </lineage>
</organism>
<keyword evidence="3 5" id="KW-0238">DNA-binding</keyword>